<evidence type="ECO:0000313" key="1">
    <source>
        <dbReference type="EMBL" id="BAJ04205.1"/>
    </source>
</evidence>
<gene>
    <name evidence="1" type="ordered locus">SVI_4234</name>
</gene>
<keyword evidence="2" id="KW-1185">Reference proteome</keyword>
<dbReference type="HOGENOM" id="CLU_3367312_0_0_6"/>
<reference evidence="2" key="1">
    <citation type="journal article" date="2010" name="Mol. Biosyst.">
        <title>Complete genome sequence and comparative analysis of Shewanella violacea, a psychrophilic and piezophilic bacterium from deep sea floor sediments.</title>
        <authorList>
            <person name="Aono E."/>
            <person name="Baba T."/>
            <person name="Ara T."/>
            <person name="Nishi T."/>
            <person name="Nakamichi T."/>
            <person name="Inamoto E."/>
            <person name="Toyonaga H."/>
            <person name="Hasegawa M."/>
            <person name="Takai Y."/>
            <person name="Okumura Y."/>
            <person name="Baba M."/>
            <person name="Tomita M."/>
            <person name="Kato C."/>
            <person name="Oshima T."/>
            <person name="Nakasone K."/>
            <person name="Mori H."/>
        </authorList>
    </citation>
    <scope>NUCLEOTIDE SEQUENCE [LARGE SCALE GENOMIC DNA]</scope>
    <source>
        <strain evidence="2">JCM 10179 / CIP 106290 / LMG 19151 / DSS12</strain>
    </source>
</reference>
<name>D4ZF41_SHEVD</name>
<dbReference type="EMBL" id="AP011177">
    <property type="protein sequence ID" value="BAJ04205.1"/>
    <property type="molecule type" value="Genomic_DNA"/>
</dbReference>
<protein>
    <submittedName>
        <fullName evidence="1">Uncharacterized protein</fullName>
    </submittedName>
</protein>
<proteinExistence type="predicted"/>
<dbReference type="AlphaFoldDB" id="D4ZF41"/>
<dbReference type="Proteomes" id="UP000002350">
    <property type="component" value="Chromosome"/>
</dbReference>
<evidence type="ECO:0000313" key="2">
    <source>
        <dbReference type="Proteomes" id="UP000002350"/>
    </source>
</evidence>
<dbReference type="KEGG" id="svo:SVI_4234"/>
<organism evidence="1 2">
    <name type="scientific">Shewanella violacea (strain JCM 10179 / CIP 106290 / LMG 19151 / DSS12)</name>
    <dbReference type="NCBI Taxonomy" id="637905"/>
    <lineage>
        <taxon>Bacteria</taxon>
        <taxon>Pseudomonadati</taxon>
        <taxon>Pseudomonadota</taxon>
        <taxon>Gammaproteobacteria</taxon>
        <taxon>Alteromonadales</taxon>
        <taxon>Shewanellaceae</taxon>
        <taxon>Shewanella</taxon>
    </lineage>
</organism>
<accession>D4ZF41</accession>
<sequence>MNTTQVLTRMSGCYRQSEDIKHNKQVRTEISAMTI</sequence>